<feature type="transmembrane region" description="Helical" evidence="2">
    <location>
        <begin position="103"/>
        <end position="129"/>
    </location>
</feature>
<proteinExistence type="predicted"/>
<evidence type="ECO:0000313" key="4">
    <source>
        <dbReference type="Proteomes" id="UP000314285"/>
    </source>
</evidence>
<name>A0A8H2K081_ACIRA</name>
<evidence type="ECO:0008006" key="5">
    <source>
        <dbReference type="Google" id="ProtNLM"/>
    </source>
</evidence>
<sequence length="143" mass="15216">MTTAKNDSNTSNTHASTQHDHQQDSSVINNVMEKVDQIKEKAQDSLEKINKDAAEHGGVTNMVKDKVTHMMDNAGGQTNSKGKSGYDTSAGKKSRFSPTVKGVMIGAVAGSVLPVFGTFSGAIIGGIAGKMYDRRCKMKLSHS</sequence>
<accession>A0A8H2K081</accession>
<gene>
    <name evidence="3" type="ORF">FHY67_11175</name>
</gene>
<keyword evidence="2" id="KW-1133">Transmembrane helix</keyword>
<evidence type="ECO:0000313" key="3">
    <source>
        <dbReference type="EMBL" id="TNX91023.1"/>
    </source>
</evidence>
<evidence type="ECO:0000256" key="2">
    <source>
        <dbReference type="SAM" id="Phobius"/>
    </source>
</evidence>
<dbReference type="AlphaFoldDB" id="A0A8H2K081"/>
<dbReference type="Proteomes" id="UP000314285">
    <property type="component" value="Unassembled WGS sequence"/>
</dbReference>
<keyword evidence="2" id="KW-0472">Membrane</keyword>
<feature type="region of interest" description="Disordered" evidence="1">
    <location>
        <begin position="71"/>
        <end position="94"/>
    </location>
</feature>
<feature type="compositionally biased region" description="Polar residues" evidence="1">
    <location>
        <begin position="1"/>
        <end position="16"/>
    </location>
</feature>
<keyword evidence="2" id="KW-0812">Transmembrane</keyword>
<feature type="region of interest" description="Disordered" evidence="1">
    <location>
        <begin position="1"/>
        <end position="29"/>
    </location>
</feature>
<protein>
    <recommendedName>
        <fullName evidence="5">DUF456 domain-containing protein</fullName>
    </recommendedName>
</protein>
<comment type="caution">
    <text evidence="3">The sequence shown here is derived from an EMBL/GenBank/DDBJ whole genome shotgun (WGS) entry which is preliminary data.</text>
</comment>
<organism evidence="3 4">
    <name type="scientific">Acinetobacter radioresistens</name>
    <dbReference type="NCBI Taxonomy" id="40216"/>
    <lineage>
        <taxon>Bacteria</taxon>
        <taxon>Pseudomonadati</taxon>
        <taxon>Pseudomonadota</taxon>
        <taxon>Gammaproteobacteria</taxon>
        <taxon>Moraxellales</taxon>
        <taxon>Moraxellaceae</taxon>
        <taxon>Acinetobacter</taxon>
    </lineage>
</organism>
<evidence type="ECO:0000256" key="1">
    <source>
        <dbReference type="SAM" id="MobiDB-lite"/>
    </source>
</evidence>
<dbReference type="EMBL" id="VFBM01000009">
    <property type="protein sequence ID" value="TNX91023.1"/>
    <property type="molecule type" value="Genomic_DNA"/>
</dbReference>
<reference evidence="3 4" key="1">
    <citation type="submission" date="2019-06" db="EMBL/GenBank/DDBJ databases">
        <title>Genome of Acinetobacter radioresistens APH1, a phenol degrading strain.</title>
        <authorList>
            <person name="Liu Y."/>
        </authorList>
    </citation>
    <scope>NUCLEOTIDE SEQUENCE [LARGE SCALE GENOMIC DNA]</scope>
    <source>
        <strain evidence="3 4">APH1</strain>
    </source>
</reference>